<protein>
    <submittedName>
        <fullName evidence="1">Uncharacterized protein</fullName>
    </submittedName>
</protein>
<dbReference type="InParanoid" id="G7E2V5"/>
<organism evidence="1 2">
    <name type="scientific">Mixia osmundae (strain CBS 9802 / IAM 14324 / JCM 22182 / KY 12970)</name>
    <dbReference type="NCBI Taxonomy" id="764103"/>
    <lineage>
        <taxon>Eukaryota</taxon>
        <taxon>Fungi</taxon>
        <taxon>Dikarya</taxon>
        <taxon>Basidiomycota</taxon>
        <taxon>Pucciniomycotina</taxon>
        <taxon>Mixiomycetes</taxon>
        <taxon>Mixiales</taxon>
        <taxon>Mixiaceae</taxon>
        <taxon>Mixia</taxon>
    </lineage>
</organism>
<accession>G7E2V5</accession>
<dbReference type="RefSeq" id="XP_014571028.1">
    <property type="nucleotide sequence ID" value="XM_014715542.1"/>
</dbReference>
<sequence length="92" mass="10553">MVAPLVTDGWLFCSLRALSRPVNFCRDHWRHRIWTPLESSRSERLAAQRPPDHTVRSASDFTMDRIVTSDQPAHLQFTLHATSALLSNLRSL</sequence>
<name>G7E2V5_MIXOS</name>
<comment type="caution">
    <text evidence="1">The sequence shown here is derived from an EMBL/GenBank/DDBJ whole genome shotgun (WGS) entry which is preliminary data.</text>
</comment>
<reference evidence="1 2" key="1">
    <citation type="journal article" date="2011" name="J. Gen. Appl. Microbiol.">
        <title>Draft genome sequencing of the enigmatic basidiomycete Mixia osmundae.</title>
        <authorList>
            <person name="Nishida H."/>
            <person name="Nagatsuka Y."/>
            <person name="Sugiyama J."/>
        </authorList>
    </citation>
    <scope>NUCLEOTIDE SEQUENCE [LARGE SCALE GENOMIC DNA]</scope>
    <source>
        <strain evidence="2">CBS 9802 / IAM 14324 / JCM 22182 / KY 12970</strain>
    </source>
</reference>
<evidence type="ECO:0000313" key="2">
    <source>
        <dbReference type="Proteomes" id="UP000009131"/>
    </source>
</evidence>
<dbReference type="AlphaFoldDB" id="G7E2V5"/>
<dbReference type="Proteomes" id="UP000009131">
    <property type="component" value="Unassembled WGS sequence"/>
</dbReference>
<dbReference type="EMBL" id="BABT02000117">
    <property type="protein sequence ID" value="GAA97299.1"/>
    <property type="molecule type" value="Genomic_DNA"/>
</dbReference>
<keyword evidence="2" id="KW-1185">Reference proteome</keyword>
<dbReference type="HOGENOM" id="CLU_2413749_0_0_1"/>
<proteinExistence type="predicted"/>
<evidence type="ECO:0000313" key="1">
    <source>
        <dbReference type="EMBL" id="GAA97299.1"/>
    </source>
</evidence>
<reference evidence="1 2" key="2">
    <citation type="journal article" date="2012" name="Open Biol.">
        <title>Characteristics of nucleosomes and linker DNA regions on the genome of the basidiomycete Mixia osmundae revealed by mono- and dinucleosome mapping.</title>
        <authorList>
            <person name="Nishida H."/>
            <person name="Kondo S."/>
            <person name="Matsumoto T."/>
            <person name="Suzuki Y."/>
            <person name="Yoshikawa H."/>
            <person name="Taylor T.D."/>
            <person name="Sugiyama J."/>
        </authorList>
    </citation>
    <scope>NUCLEOTIDE SEQUENCE [LARGE SCALE GENOMIC DNA]</scope>
    <source>
        <strain evidence="2">CBS 9802 / IAM 14324 / JCM 22182 / KY 12970</strain>
    </source>
</reference>
<gene>
    <name evidence="1" type="primary">Mo03977</name>
    <name evidence="1" type="ORF">E5Q_03977</name>
</gene>